<dbReference type="PANTHER" id="PTHR13412">
    <property type="entry name" value="T-CELL IMMUNOMODULATORY PROTEIN HOMOLOG"/>
    <property type="match status" value="1"/>
</dbReference>
<feature type="non-terminal residue" evidence="2">
    <location>
        <position position="1"/>
    </location>
</feature>
<reference evidence="2" key="1">
    <citation type="journal article" name="BMC Genomics">
        <title>Long-read sequencing and de novo genome assembly of marine medaka (Oryzias melastigma).</title>
        <authorList>
            <person name="Liang P."/>
            <person name="Saqib H.S.A."/>
            <person name="Ni X."/>
            <person name="Shen Y."/>
        </authorList>
    </citation>
    <scope>NUCLEOTIDE SEQUENCE</scope>
    <source>
        <strain evidence="2">Bigg-433</strain>
    </source>
</reference>
<dbReference type="AlphaFoldDB" id="A0A834BK03"/>
<organism evidence="2 3">
    <name type="scientific">Oryzias melastigma</name>
    <name type="common">Marine medaka</name>
    <dbReference type="NCBI Taxonomy" id="30732"/>
    <lineage>
        <taxon>Eukaryota</taxon>
        <taxon>Metazoa</taxon>
        <taxon>Chordata</taxon>
        <taxon>Craniata</taxon>
        <taxon>Vertebrata</taxon>
        <taxon>Euteleostomi</taxon>
        <taxon>Actinopterygii</taxon>
        <taxon>Neopterygii</taxon>
        <taxon>Teleostei</taxon>
        <taxon>Neoteleostei</taxon>
        <taxon>Acanthomorphata</taxon>
        <taxon>Ovalentaria</taxon>
        <taxon>Atherinomorphae</taxon>
        <taxon>Beloniformes</taxon>
        <taxon>Adrianichthyidae</taxon>
        <taxon>Oryziinae</taxon>
        <taxon>Oryzias</taxon>
    </lineage>
</organism>
<gene>
    <name evidence="2" type="ORF">FQA47_013226</name>
</gene>
<protein>
    <submittedName>
        <fullName evidence="2">T-cell immunomodulatory protein</fullName>
    </submittedName>
</protein>
<dbReference type="Gene3D" id="2.130.10.130">
    <property type="entry name" value="Integrin alpha, N-terminal"/>
    <property type="match status" value="1"/>
</dbReference>
<name>A0A834BK03_ORYME</name>
<evidence type="ECO:0000313" key="3">
    <source>
        <dbReference type="Proteomes" id="UP000646548"/>
    </source>
</evidence>
<dbReference type="Proteomes" id="UP000646548">
    <property type="component" value="Unassembled WGS sequence"/>
</dbReference>
<dbReference type="Pfam" id="PF13517">
    <property type="entry name" value="FG-GAP_3"/>
    <property type="match status" value="1"/>
</dbReference>
<dbReference type="SUPFAM" id="SSF69318">
    <property type="entry name" value="Integrin alpha N-terminal domain"/>
    <property type="match status" value="1"/>
</dbReference>
<proteinExistence type="predicted"/>
<accession>A0A834BK03</accession>
<dbReference type="InterPro" id="IPR024881">
    <property type="entry name" value="Tip"/>
</dbReference>
<dbReference type="GO" id="GO:0005886">
    <property type="term" value="C:plasma membrane"/>
    <property type="evidence" value="ECO:0007669"/>
    <property type="project" value="TreeGrafter"/>
</dbReference>
<dbReference type="InterPro" id="IPR013517">
    <property type="entry name" value="FG-GAP"/>
</dbReference>
<comment type="caution">
    <text evidence="2">The sequence shown here is derived from an EMBL/GenBank/DDBJ whole genome shotgun (WGS) entry which is preliminary data.</text>
</comment>
<keyword evidence="1" id="KW-0732">Signal</keyword>
<dbReference type="PANTHER" id="PTHR13412:SF0">
    <property type="entry name" value="T-CELL IMMUNOMODULATORY PROTEIN"/>
    <property type="match status" value="1"/>
</dbReference>
<dbReference type="InterPro" id="IPR028994">
    <property type="entry name" value="Integrin_alpha_N"/>
</dbReference>
<evidence type="ECO:0000313" key="2">
    <source>
        <dbReference type="EMBL" id="KAF6715117.1"/>
    </source>
</evidence>
<dbReference type="EMBL" id="WKFB01001163">
    <property type="protein sequence ID" value="KAF6715117.1"/>
    <property type="molecule type" value="Genomic_DNA"/>
</dbReference>
<evidence type="ECO:0000256" key="1">
    <source>
        <dbReference type="ARBA" id="ARBA00022729"/>
    </source>
</evidence>
<sequence>FVTFALQDVTAELFGKEKSGTVAAFGDFNSDKQTDIFVIREGSEVVIFLADSKSPYFKPKVQITKDILPKDTVVTSVVPGDYDGDSQMDVLLTAQIKPGRTTVFIFWGNNQTLDTSGWLTLNKTFTDQPLIMDFNGDMIPDVFGVTSPPLTEVCFLSSRNPEWHNALSSSVKMRVPHSNAFIDLNRDFTAGESPV</sequence>